<feature type="transmembrane region" description="Helical" evidence="1">
    <location>
        <begin position="114"/>
        <end position="132"/>
    </location>
</feature>
<keyword evidence="1" id="KW-1133">Transmembrane helix</keyword>
<dbReference type="Pfam" id="PF06912">
    <property type="entry name" value="DUF1275"/>
    <property type="match status" value="2"/>
</dbReference>
<reference evidence="2" key="1">
    <citation type="submission" date="2021-01" db="EMBL/GenBank/DDBJ databases">
        <authorList>
            <person name="Corre E."/>
            <person name="Pelletier E."/>
            <person name="Niang G."/>
            <person name="Scheremetjew M."/>
            <person name="Finn R."/>
            <person name="Kale V."/>
            <person name="Holt S."/>
            <person name="Cochrane G."/>
            <person name="Meng A."/>
            <person name="Brown T."/>
            <person name="Cohen L."/>
        </authorList>
    </citation>
    <scope>NUCLEOTIDE SEQUENCE</scope>
    <source>
        <strain evidence="2">CCMP 410</strain>
    </source>
</reference>
<dbReference type="InterPro" id="IPR010699">
    <property type="entry name" value="DUF1275"/>
</dbReference>
<name>A0A7S1VG35_9STRA</name>
<dbReference type="EMBL" id="HBGK01038181">
    <property type="protein sequence ID" value="CAD9297117.1"/>
    <property type="molecule type" value="Transcribed_RNA"/>
</dbReference>
<proteinExistence type="predicted"/>
<accession>A0A7S1VG35</accession>
<evidence type="ECO:0000256" key="1">
    <source>
        <dbReference type="SAM" id="Phobius"/>
    </source>
</evidence>
<gene>
    <name evidence="2" type="ORF">GOCE00092_LOCUS19812</name>
</gene>
<keyword evidence="1" id="KW-0812">Transmembrane</keyword>
<sequence>MTGNSIQLVTALVESNWGEARECLSVLASFMFGVGMHKTLGVKNMKHVPWLVMTLMCLSEGLYQRGSSGLSVLLLALVGGMVNSCSNKATGNTICFALTGHTSKIANGIAEGKMAWISLSLFVFFLGGIALSTKLWDHGVTRDALPMMAILSVPYGLALFGTMLKKRKQYQLKEDSTF</sequence>
<dbReference type="AlphaFoldDB" id="A0A7S1VG35"/>
<keyword evidence="1" id="KW-0472">Membrane</keyword>
<feature type="transmembrane region" description="Helical" evidence="1">
    <location>
        <begin position="144"/>
        <end position="164"/>
    </location>
</feature>
<protein>
    <submittedName>
        <fullName evidence="2">Uncharacterized protein</fullName>
    </submittedName>
</protein>
<evidence type="ECO:0000313" key="2">
    <source>
        <dbReference type="EMBL" id="CAD9297117.1"/>
    </source>
</evidence>
<organism evidence="2">
    <name type="scientific">Grammatophora oceanica</name>
    <dbReference type="NCBI Taxonomy" id="210454"/>
    <lineage>
        <taxon>Eukaryota</taxon>
        <taxon>Sar</taxon>
        <taxon>Stramenopiles</taxon>
        <taxon>Ochrophyta</taxon>
        <taxon>Bacillariophyta</taxon>
        <taxon>Fragilariophyceae</taxon>
        <taxon>Fragilariophycidae</taxon>
        <taxon>Rhabdonematales</taxon>
        <taxon>Grammatophoraceae</taxon>
        <taxon>Grammatophora</taxon>
    </lineage>
</organism>